<dbReference type="GO" id="GO:0020037">
    <property type="term" value="F:heme binding"/>
    <property type="evidence" value="ECO:0007669"/>
    <property type="project" value="InterPro"/>
</dbReference>
<accession>A0A8H6F7K5</accession>
<name>A0A8H6F7K5_9LECA</name>
<keyword evidence="4" id="KW-1185">Reference proteome</keyword>
<proteinExistence type="inferred from homology"/>
<dbReference type="AlphaFoldDB" id="A0A8H6F7K5"/>
<feature type="compositionally biased region" description="Polar residues" evidence="2">
    <location>
        <begin position="10"/>
        <end position="22"/>
    </location>
</feature>
<dbReference type="Proteomes" id="UP000593566">
    <property type="component" value="Unassembled WGS sequence"/>
</dbReference>
<dbReference type="PANTHER" id="PTHR24305:SF166">
    <property type="entry name" value="CYTOCHROME P450 12A4, MITOCHONDRIAL-RELATED"/>
    <property type="match status" value="1"/>
</dbReference>
<dbReference type="GO" id="GO:0005506">
    <property type="term" value="F:iron ion binding"/>
    <property type="evidence" value="ECO:0007669"/>
    <property type="project" value="InterPro"/>
</dbReference>
<dbReference type="InterPro" id="IPR050121">
    <property type="entry name" value="Cytochrome_P450_monoxygenase"/>
</dbReference>
<dbReference type="InterPro" id="IPR001128">
    <property type="entry name" value="Cyt_P450"/>
</dbReference>
<organism evidence="3 4">
    <name type="scientific">Letharia lupina</name>
    <dbReference type="NCBI Taxonomy" id="560253"/>
    <lineage>
        <taxon>Eukaryota</taxon>
        <taxon>Fungi</taxon>
        <taxon>Dikarya</taxon>
        <taxon>Ascomycota</taxon>
        <taxon>Pezizomycotina</taxon>
        <taxon>Lecanoromycetes</taxon>
        <taxon>OSLEUM clade</taxon>
        <taxon>Lecanoromycetidae</taxon>
        <taxon>Lecanorales</taxon>
        <taxon>Lecanorineae</taxon>
        <taxon>Parmeliaceae</taxon>
        <taxon>Letharia</taxon>
    </lineage>
</organism>
<dbReference type="GO" id="GO:0016705">
    <property type="term" value="F:oxidoreductase activity, acting on paired donors, with incorporation or reduction of molecular oxygen"/>
    <property type="evidence" value="ECO:0007669"/>
    <property type="project" value="InterPro"/>
</dbReference>
<sequence length="159" mass="17148">MAQGAKDPSSAASTDSESPQTSPGAVFGNIFVFIKARYETSANTLKDAVTLLACRPDIQKALRADLGKTKSSVTILDGYVEATVDETLRLYTLLPIFPKTTREIPHSFSISSSGYTIPADTLILMNTSATHRNPKYWPAAVPTAGDGPPYRVPSFDRSH</sequence>
<dbReference type="Gene3D" id="1.10.630.10">
    <property type="entry name" value="Cytochrome P450"/>
    <property type="match status" value="1"/>
</dbReference>
<dbReference type="GO" id="GO:0004497">
    <property type="term" value="F:monooxygenase activity"/>
    <property type="evidence" value="ECO:0007669"/>
    <property type="project" value="InterPro"/>
</dbReference>
<feature type="region of interest" description="Disordered" evidence="2">
    <location>
        <begin position="1"/>
        <end position="22"/>
    </location>
</feature>
<comment type="caution">
    <text evidence="3">The sequence shown here is derived from an EMBL/GenBank/DDBJ whole genome shotgun (WGS) entry which is preliminary data.</text>
</comment>
<dbReference type="SUPFAM" id="SSF48264">
    <property type="entry name" value="Cytochrome P450"/>
    <property type="match status" value="1"/>
</dbReference>
<dbReference type="InterPro" id="IPR036396">
    <property type="entry name" value="Cyt_P450_sf"/>
</dbReference>
<protein>
    <submittedName>
        <fullName evidence="3">Uncharacterized protein</fullName>
    </submittedName>
</protein>
<gene>
    <name evidence="3" type="ORF">HO133_006323</name>
</gene>
<reference evidence="3 4" key="1">
    <citation type="journal article" date="2020" name="Genomics">
        <title>Complete, high-quality genomes from long-read metagenomic sequencing of two wolf lichen thalli reveals enigmatic genome architecture.</title>
        <authorList>
            <person name="McKenzie S.K."/>
            <person name="Walston R.F."/>
            <person name="Allen J.L."/>
        </authorList>
    </citation>
    <scope>NUCLEOTIDE SEQUENCE [LARGE SCALE GENOMIC DNA]</scope>
    <source>
        <strain evidence="3">WasteWater1</strain>
    </source>
</reference>
<evidence type="ECO:0000313" key="3">
    <source>
        <dbReference type="EMBL" id="KAF6217911.1"/>
    </source>
</evidence>
<dbReference type="Pfam" id="PF00067">
    <property type="entry name" value="p450"/>
    <property type="match status" value="1"/>
</dbReference>
<dbReference type="EMBL" id="JACCJB010000024">
    <property type="protein sequence ID" value="KAF6217911.1"/>
    <property type="molecule type" value="Genomic_DNA"/>
</dbReference>
<comment type="similarity">
    <text evidence="1">Belongs to the cytochrome P450 family.</text>
</comment>
<evidence type="ECO:0000313" key="4">
    <source>
        <dbReference type="Proteomes" id="UP000593566"/>
    </source>
</evidence>
<dbReference type="GeneID" id="59334724"/>
<evidence type="ECO:0000256" key="1">
    <source>
        <dbReference type="ARBA" id="ARBA00010617"/>
    </source>
</evidence>
<dbReference type="PANTHER" id="PTHR24305">
    <property type="entry name" value="CYTOCHROME P450"/>
    <property type="match status" value="1"/>
</dbReference>
<evidence type="ECO:0000256" key="2">
    <source>
        <dbReference type="SAM" id="MobiDB-lite"/>
    </source>
</evidence>
<dbReference type="RefSeq" id="XP_037147346.1">
    <property type="nucleotide sequence ID" value="XM_037297221.1"/>
</dbReference>